<evidence type="ECO:0000256" key="1">
    <source>
        <dbReference type="SAM" id="Phobius"/>
    </source>
</evidence>
<evidence type="ECO:0000313" key="3">
    <source>
        <dbReference type="Proteomes" id="UP001438008"/>
    </source>
</evidence>
<keyword evidence="1" id="KW-0812">Transmembrane</keyword>
<evidence type="ECO:0000313" key="2">
    <source>
        <dbReference type="EMBL" id="MEQ2473022.1"/>
    </source>
</evidence>
<sequence length="147" mass="16097">MSSKTKIVVLRMKELIYTGIFVALGILLILLLVYMFAPKDQKSSTSADAAYIPGVYTSSITLGGNAVDVAVTVSETRIEAIAFNNLDETIETMYPLMQPALDNLADQICETQSMDGLDYSEETQYTSQVILGAVERALEKAKFPSEE</sequence>
<protein>
    <recommendedName>
        <fullName evidence="4">FMN-binding protein</fullName>
    </recommendedName>
</protein>
<comment type="caution">
    <text evidence="2">The sequence shown here is derived from an EMBL/GenBank/DDBJ whole genome shotgun (WGS) entry which is preliminary data.</text>
</comment>
<keyword evidence="1" id="KW-1133">Transmembrane helix</keyword>
<dbReference type="Proteomes" id="UP001438008">
    <property type="component" value="Unassembled WGS sequence"/>
</dbReference>
<feature type="transmembrane region" description="Helical" evidence="1">
    <location>
        <begin position="15"/>
        <end position="37"/>
    </location>
</feature>
<keyword evidence="3" id="KW-1185">Reference proteome</keyword>
<proteinExistence type="predicted"/>
<dbReference type="RefSeq" id="WP_349164818.1">
    <property type="nucleotide sequence ID" value="NZ_JBBMFE010000010.1"/>
</dbReference>
<name>A0ABV1FIX1_9FIRM</name>
<organism evidence="2 3">
    <name type="scientific">Laedolimicola intestinihominis</name>
    <dbReference type="NCBI Taxonomy" id="3133166"/>
    <lineage>
        <taxon>Bacteria</taxon>
        <taxon>Bacillati</taxon>
        <taxon>Bacillota</taxon>
        <taxon>Clostridia</taxon>
        <taxon>Lachnospirales</taxon>
        <taxon>Lachnospiraceae</taxon>
        <taxon>Laedolimicola</taxon>
    </lineage>
</organism>
<keyword evidence="1" id="KW-0472">Membrane</keyword>
<dbReference type="EMBL" id="JBBMFE010000010">
    <property type="protein sequence ID" value="MEQ2473022.1"/>
    <property type="molecule type" value="Genomic_DNA"/>
</dbReference>
<reference evidence="2 3" key="1">
    <citation type="submission" date="2024-03" db="EMBL/GenBank/DDBJ databases">
        <title>Human intestinal bacterial collection.</title>
        <authorList>
            <person name="Pauvert C."/>
            <person name="Hitch T.C.A."/>
            <person name="Clavel T."/>
        </authorList>
    </citation>
    <scope>NUCLEOTIDE SEQUENCE [LARGE SCALE GENOMIC DNA]</scope>
    <source>
        <strain evidence="2 3">CLA-AA-H132</strain>
    </source>
</reference>
<accession>A0ABV1FIX1</accession>
<evidence type="ECO:0008006" key="4">
    <source>
        <dbReference type="Google" id="ProtNLM"/>
    </source>
</evidence>
<gene>
    <name evidence="2" type="ORF">WMO29_11065</name>
</gene>